<keyword evidence="5 9" id="KW-0349">Heme</keyword>
<dbReference type="InterPro" id="IPR036280">
    <property type="entry name" value="Multihaem_cyt_sf"/>
</dbReference>
<dbReference type="PIRSF" id="PIRSF000017">
    <property type="entry name" value="RC_cytochrome"/>
    <property type="match status" value="1"/>
</dbReference>
<evidence type="ECO:0000256" key="3">
    <source>
        <dbReference type="ARBA" id="ARBA00022448"/>
    </source>
</evidence>
<proteinExistence type="predicted"/>
<evidence type="ECO:0000256" key="5">
    <source>
        <dbReference type="ARBA" id="ARBA00022617"/>
    </source>
</evidence>
<feature type="transmembrane region" description="Helical" evidence="10">
    <location>
        <begin position="33"/>
        <end position="56"/>
    </location>
</feature>
<reference evidence="11 12" key="1">
    <citation type="submission" date="2022-06" db="EMBL/GenBank/DDBJ databases">
        <title>Endosaccharibacter gen. nov., sp. nov., endophytic bacteria isolated from sugarcane.</title>
        <authorList>
            <person name="Pitiwittayakul N."/>
            <person name="Yukphan P."/>
            <person name="Charoenyingcharoen P."/>
            <person name="Tanasupawat S."/>
        </authorList>
    </citation>
    <scope>NUCLEOTIDE SEQUENCE [LARGE SCALE GENOMIC DNA]</scope>
    <source>
        <strain evidence="11 12">KSS8</strain>
    </source>
</reference>
<name>A0ABT1W3Q5_9PROT</name>
<evidence type="ECO:0000256" key="7">
    <source>
        <dbReference type="ARBA" id="ARBA00022982"/>
    </source>
</evidence>
<organism evidence="11 12">
    <name type="scientific">Endosaccharibacter trunci</name>
    <dbReference type="NCBI Taxonomy" id="2812733"/>
    <lineage>
        <taxon>Bacteria</taxon>
        <taxon>Pseudomonadati</taxon>
        <taxon>Pseudomonadota</taxon>
        <taxon>Alphaproteobacteria</taxon>
        <taxon>Acetobacterales</taxon>
        <taxon>Acetobacteraceae</taxon>
        <taxon>Endosaccharibacter</taxon>
    </lineage>
</organism>
<evidence type="ECO:0000256" key="9">
    <source>
        <dbReference type="PIRNR" id="PIRNR000017"/>
    </source>
</evidence>
<keyword evidence="10" id="KW-1133">Transmembrane helix</keyword>
<sequence length="384" mass="40995">MKTSSEKPGLFAASFAAVARAIASAVGLVRTHPWLSATSVVGFCAVIAVCTLALTLERPPLHVVQTGFRGTGMQAVFNDHDLLAEARLQHADAPLPAVQLAGRPASEVYKNVKVLGAVDANEFLRLMAAMTQWVAPATGCAFCHSLNNMADDSSYNKIVARRMLQMTADINRDWKAHVGEGGVTCQTCHRGETIPSGAWFVQPAPYGTRGLTEADSGQNIVSPVAGLTSLPYDPLTPFLLQANPIRVTPTSALPSGGVRPSINQTDWTYALMIHFSDSLGVNCTFCHNTRAFEEWDQSTPHRVTAWHGISMVRAINRTYMNSLVGVFPRAMRGPLGDEAKVSCDSCHAGAYKPFFGASTLSAYPALSQVSQDWTPPAAPGGAAP</sequence>
<dbReference type="Proteomes" id="UP001524587">
    <property type="component" value="Unassembled WGS sequence"/>
</dbReference>
<comment type="PTM">
    <text evidence="9">Binds 4 heme groups per subunit.</text>
</comment>
<dbReference type="NCBIfam" id="NF040706">
    <property type="entry name" value="photo_cyt_PufC"/>
    <property type="match status" value="1"/>
</dbReference>
<evidence type="ECO:0000256" key="6">
    <source>
        <dbReference type="ARBA" id="ARBA00022723"/>
    </source>
</evidence>
<evidence type="ECO:0000256" key="1">
    <source>
        <dbReference type="ARBA" id="ARBA00003196"/>
    </source>
</evidence>
<evidence type="ECO:0000256" key="4">
    <source>
        <dbReference type="ARBA" id="ARBA00022531"/>
    </source>
</evidence>
<dbReference type="Gene3D" id="1.10.468.10">
    <property type="entry name" value="Photosynthetic Reaction Center, subunit C, domain 2"/>
    <property type="match status" value="2"/>
</dbReference>
<keyword evidence="4 9" id="KW-0602">Photosynthesis</keyword>
<evidence type="ECO:0000256" key="8">
    <source>
        <dbReference type="ARBA" id="ARBA00023004"/>
    </source>
</evidence>
<dbReference type="EMBL" id="JAMSKV010000002">
    <property type="protein sequence ID" value="MCQ8277512.1"/>
    <property type="molecule type" value="Genomic_DNA"/>
</dbReference>
<comment type="function">
    <text evidence="1 9">The reaction center of purple bacteria contains a tightly bound cytochrome molecule which re-reduces the photo oxidized primary electron donor.</text>
</comment>
<keyword evidence="6 9" id="KW-0479">Metal-binding</keyword>
<dbReference type="CDD" id="cd09224">
    <property type="entry name" value="CytoC_RC"/>
    <property type="match status" value="1"/>
</dbReference>
<evidence type="ECO:0000313" key="11">
    <source>
        <dbReference type="EMBL" id="MCQ8277512.1"/>
    </source>
</evidence>
<comment type="caution">
    <text evidence="11">The sequence shown here is derived from an EMBL/GenBank/DDBJ whole genome shotgun (WGS) entry which is preliminary data.</text>
</comment>
<keyword evidence="10" id="KW-0812">Transmembrane</keyword>
<keyword evidence="10" id="KW-0472">Membrane</keyword>
<evidence type="ECO:0000313" key="12">
    <source>
        <dbReference type="Proteomes" id="UP001524587"/>
    </source>
</evidence>
<dbReference type="RefSeq" id="WP_422862956.1">
    <property type="nucleotide sequence ID" value="NZ_JAMSKV010000002.1"/>
</dbReference>
<keyword evidence="12" id="KW-1185">Reference proteome</keyword>
<dbReference type="InterPro" id="IPR023119">
    <property type="entry name" value="Multihaem_cyt_PRC_cyt_su-like"/>
</dbReference>
<protein>
    <recommendedName>
        <fullName evidence="2 9">Photosynthetic reaction center cytochrome c subunit</fullName>
    </recommendedName>
</protein>
<keyword evidence="7 9" id="KW-0249">Electron transport</keyword>
<keyword evidence="9" id="KW-0674">Reaction center</keyword>
<keyword evidence="8 9" id="KW-0408">Iron</keyword>
<gene>
    <name evidence="11" type="primary">pufC</name>
    <name evidence="11" type="ORF">NFI95_03485</name>
</gene>
<accession>A0ABT1W3Q5</accession>
<evidence type="ECO:0000256" key="10">
    <source>
        <dbReference type="SAM" id="Phobius"/>
    </source>
</evidence>
<dbReference type="InterPro" id="IPR003158">
    <property type="entry name" value="Photosyn_RC_cyt_c-su"/>
</dbReference>
<keyword evidence="3 9" id="KW-0813">Transport</keyword>
<dbReference type="Pfam" id="PF02276">
    <property type="entry name" value="CytoC_RC"/>
    <property type="match status" value="1"/>
</dbReference>
<evidence type="ECO:0000256" key="2">
    <source>
        <dbReference type="ARBA" id="ARBA00015978"/>
    </source>
</evidence>
<dbReference type="SUPFAM" id="SSF48695">
    <property type="entry name" value="Multiheme cytochromes"/>
    <property type="match status" value="1"/>
</dbReference>